<accession>A0AAQ3PRL0</accession>
<name>A0AAQ3PRL0_PASNO</name>
<feature type="region of interest" description="Disordered" evidence="1">
    <location>
        <begin position="377"/>
        <end position="421"/>
    </location>
</feature>
<proteinExistence type="predicted"/>
<protein>
    <submittedName>
        <fullName evidence="2">Uncharacterized protein</fullName>
    </submittedName>
</protein>
<evidence type="ECO:0000313" key="2">
    <source>
        <dbReference type="EMBL" id="WVZ51741.1"/>
    </source>
</evidence>
<feature type="region of interest" description="Disordered" evidence="1">
    <location>
        <begin position="1"/>
        <end position="83"/>
    </location>
</feature>
<feature type="compositionally biased region" description="Low complexity" evidence="1">
    <location>
        <begin position="1"/>
        <end position="10"/>
    </location>
</feature>
<dbReference type="EMBL" id="CP144745">
    <property type="protein sequence ID" value="WVZ51741.1"/>
    <property type="molecule type" value="Genomic_DNA"/>
</dbReference>
<feature type="compositionally biased region" description="Low complexity" evidence="1">
    <location>
        <begin position="21"/>
        <end position="30"/>
    </location>
</feature>
<evidence type="ECO:0000313" key="3">
    <source>
        <dbReference type="Proteomes" id="UP001341281"/>
    </source>
</evidence>
<evidence type="ECO:0000256" key="1">
    <source>
        <dbReference type="SAM" id="MobiDB-lite"/>
    </source>
</evidence>
<reference evidence="2 3" key="1">
    <citation type="submission" date="2024-02" db="EMBL/GenBank/DDBJ databases">
        <title>High-quality chromosome-scale genome assembly of Pensacola bahiagrass (Paspalum notatum Flugge var. saurae).</title>
        <authorList>
            <person name="Vega J.M."/>
            <person name="Podio M."/>
            <person name="Orjuela J."/>
            <person name="Siena L.A."/>
            <person name="Pessino S.C."/>
            <person name="Combes M.C."/>
            <person name="Mariac C."/>
            <person name="Albertini E."/>
            <person name="Pupilli F."/>
            <person name="Ortiz J.P.A."/>
            <person name="Leblanc O."/>
        </authorList>
    </citation>
    <scope>NUCLEOTIDE SEQUENCE [LARGE SCALE GENOMIC DNA]</scope>
    <source>
        <strain evidence="2">R1</strain>
        <tissue evidence="2">Leaf</tissue>
    </source>
</reference>
<feature type="compositionally biased region" description="Low complexity" evidence="1">
    <location>
        <begin position="40"/>
        <end position="52"/>
    </location>
</feature>
<dbReference type="AlphaFoldDB" id="A0AAQ3PRL0"/>
<sequence length="421" mass="45005">MGLLRTPTWWRPHRPPPRRPPSSAASSTSALVVVPDAAPHLRLPLRRPSSSSTPVAVPDASPRPRPAACVLLSGGRRPPPRWPPTTARLRLVDASPLCLLICAAPPTTWPPVGPAAASTSRGHGAIRQSRVRRSSPTPDGRRDEVGLPFLPVPLSSITCPFDRGEKSKGDKARGTLRCTQLLMLLLLRLFFFPICNRVCVPIAHRPPPVDSCVIDIGFDNTGFLVFFDCVVGVACGVTGTLACVAPLRLHIALRRLVIAITDREAPPSTSPSPSSSPPRAPSAYVCCLSRDASPSKRAAAASPPRAAASPPIVVLAVASTRCRLYRCASLAHGLLRLFEFFANFKHRRCAIVASSRTSSLSVMAVSTLHLQEPRCVTMTTSSPSSSTTSSPVSPYRPRLLRPLRQPRAASAPSSSPFFCAP</sequence>
<feature type="region of interest" description="Disordered" evidence="1">
    <location>
        <begin position="112"/>
        <end position="145"/>
    </location>
</feature>
<dbReference type="Proteomes" id="UP001341281">
    <property type="component" value="Chromosome 01"/>
</dbReference>
<keyword evidence="3" id="KW-1185">Reference proteome</keyword>
<gene>
    <name evidence="2" type="ORF">U9M48_002854</name>
</gene>
<feature type="compositionally biased region" description="Low complexity" evidence="1">
    <location>
        <begin position="379"/>
        <end position="421"/>
    </location>
</feature>
<organism evidence="2 3">
    <name type="scientific">Paspalum notatum var. saurae</name>
    <dbReference type="NCBI Taxonomy" id="547442"/>
    <lineage>
        <taxon>Eukaryota</taxon>
        <taxon>Viridiplantae</taxon>
        <taxon>Streptophyta</taxon>
        <taxon>Embryophyta</taxon>
        <taxon>Tracheophyta</taxon>
        <taxon>Spermatophyta</taxon>
        <taxon>Magnoliopsida</taxon>
        <taxon>Liliopsida</taxon>
        <taxon>Poales</taxon>
        <taxon>Poaceae</taxon>
        <taxon>PACMAD clade</taxon>
        <taxon>Panicoideae</taxon>
        <taxon>Andropogonodae</taxon>
        <taxon>Paspaleae</taxon>
        <taxon>Paspalinae</taxon>
        <taxon>Paspalum</taxon>
    </lineage>
</organism>